<keyword evidence="3" id="KW-0813">Transport</keyword>
<dbReference type="InterPro" id="IPR027417">
    <property type="entry name" value="P-loop_NTPase"/>
</dbReference>
<keyword evidence="4 10" id="KW-0812">Transmembrane</keyword>
<protein>
    <submittedName>
        <fullName evidence="11">Uncharacterized protein</fullName>
    </submittedName>
</protein>
<evidence type="ECO:0000256" key="6">
    <source>
        <dbReference type="ARBA" id="ARBA00022840"/>
    </source>
</evidence>
<dbReference type="SUPFAM" id="SSF52540">
    <property type="entry name" value="P-loop containing nucleoside triphosphate hydrolases"/>
    <property type="match status" value="1"/>
</dbReference>
<dbReference type="GO" id="GO:0016887">
    <property type="term" value="F:ATP hydrolysis activity"/>
    <property type="evidence" value="ECO:0007669"/>
    <property type="project" value="InterPro"/>
</dbReference>
<proteinExistence type="inferred from homology"/>
<evidence type="ECO:0000256" key="10">
    <source>
        <dbReference type="SAM" id="Phobius"/>
    </source>
</evidence>
<dbReference type="GO" id="GO:0030659">
    <property type="term" value="C:cytoplasmic vesicle membrane"/>
    <property type="evidence" value="ECO:0007669"/>
    <property type="project" value="TreeGrafter"/>
</dbReference>
<dbReference type="OrthoDB" id="66620at2759"/>
<dbReference type="AlphaFoldDB" id="A0A7R8ZJD9"/>
<evidence type="ECO:0000256" key="2">
    <source>
        <dbReference type="ARBA" id="ARBA00005814"/>
    </source>
</evidence>
<dbReference type="EMBL" id="OB660710">
    <property type="protein sequence ID" value="CAD7225973.1"/>
    <property type="molecule type" value="Genomic_DNA"/>
</dbReference>
<evidence type="ECO:0000256" key="1">
    <source>
        <dbReference type="ARBA" id="ARBA00004141"/>
    </source>
</evidence>
<dbReference type="SMART" id="SM00382">
    <property type="entry name" value="AAA"/>
    <property type="match status" value="1"/>
</dbReference>
<dbReference type="InterPro" id="IPR017871">
    <property type="entry name" value="ABC_transporter-like_CS"/>
</dbReference>
<dbReference type="PANTHER" id="PTHR48041">
    <property type="entry name" value="ABC TRANSPORTER G FAMILY MEMBER 28"/>
    <property type="match status" value="1"/>
</dbReference>
<evidence type="ECO:0000313" key="11">
    <source>
        <dbReference type="EMBL" id="CAD7225973.1"/>
    </source>
</evidence>
<feature type="compositionally biased region" description="Low complexity" evidence="9">
    <location>
        <begin position="1"/>
        <end position="22"/>
    </location>
</feature>
<dbReference type="InterPro" id="IPR003593">
    <property type="entry name" value="AAA+_ATPase"/>
</dbReference>
<dbReference type="InterPro" id="IPR050352">
    <property type="entry name" value="ABCG_transporters"/>
</dbReference>
<dbReference type="InterPro" id="IPR013525">
    <property type="entry name" value="ABC2_TM"/>
</dbReference>
<dbReference type="InterPro" id="IPR043926">
    <property type="entry name" value="ABCG_dom"/>
</dbReference>
<keyword evidence="6" id="KW-0067">ATP-binding</keyword>
<dbReference type="PROSITE" id="PS00211">
    <property type="entry name" value="ABC_TRANSPORTER_1"/>
    <property type="match status" value="1"/>
</dbReference>
<dbReference type="Pfam" id="PF01061">
    <property type="entry name" value="ABC2_membrane"/>
    <property type="match status" value="1"/>
</dbReference>
<feature type="transmembrane region" description="Helical" evidence="10">
    <location>
        <begin position="518"/>
        <end position="540"/>
    </location>
</feature>
<accession>A0A7R8ZJD9</accession>
<feature type="transmembrane region" description="Helical" evidence="10">
    <location>
        <begin position="547"/>
        <end position="571"/>
    </location>
</feature>
<dbReference type="CDD" id="cd03213">
    <property type="entry name" value="ABCG_EPDR"/>
    <property type="match status" value="1"/>
</dbReference>
<reference evidence="11" key="1">
    <citation type="submission" date="2020-11" db="EMBL/GenBank/DDBJ databases">
        <authorList>
            <person name="Tran Van P."/>
        </authorList>
    </citation>
    <scope>NUCLEOTIDE SEQUENCE</scope>
</reference>
<evidence type="ECO:0000256" key="9">
    <source>
        <dbReference type="SAM" id="MobiDB-lite"/>
    </source>
</evidence>
<dbReference type="Pfam" id="PF00005">
    <property type="entry name" value="ABC_tran"/>
    <property type="match status" value="1"/>
</dbReference>
<dbReference type="InterPro" id="IPR003439">
    <property type="entry name" value="ABC_transporter-like_ATP-bd"/>
</dbReference>
<feature type="compositionally biased region" description="Low complexity" evidence="9">
    <location>
        <begin position="30"/>
        <end position="40"/>
    </location>
</feature>
<dbReference type="Gene3D" id="3.40.50.300">
    <property type="entry name" value="P-loop containing nucleotide triphosphate hydrolases"/>
    <property type="match status" value="1"/>
</dbReference>
<dbReference type="Pfam" id="PF19055">
    <property type="entry name" value="ABC2_membrane_7"/>
    <property type="match status" value="1"/>
</dbReference>
<dbReference type="GO" id="GO:0005524">
    <property type="term" value="F:ATP binding"/>
    <property type="evidence" value="ECO:0007669"/>
    <property type="project" value="UniProtKB-KW"/>
</dbReference>
<keyword evidence="5" id="KW-0547">Nucleotide-binding</keyword>
<evidence type="ECO:0000256" key="3">
    <source>
        <dbReference type="ARBA" id="ARBA00022448"/>
    </source>
</evidence>
<keyword evidence="7 10" id="KW-1133">Transmembrane helix</keyword>
<sequence length="676" mass="74446">MPSGETLPLLGGPPVGRGTLPGTSGGGSGTYVSRSGTYGTQTPSSDIDIGIGGKETPTRDSLKAKLTQDSNGLTLSWQDLSVYVPKVRRQSLLSSVFRGPRRERGLKKVINNVTGIVRPGTLLAIMGASGAGKTTLMNVLAGRAGNKVLVDGKVFVNGYPHAKVITDLCGYIHQEDMFFGSLTVKEHLQFMAVLRMDRHCTDKARSSRVDEILVELGLKGCENTSIGIPGKIKGISGGEKKRLAFATEVLTDPPLLFCDEPTSGLDSYSAQRLVMLLQDLAAKGKTILCTIHQPNSEIFSKFHDVLLLAEGRTAFLGSTEECLKYFDRMGYKCPATFNPADFYVHTLALIPSQEARSRMIIKRICDNYLVSAPAKEMDLEVQELAGRYVYSSLDSVATDEVYDDVILRNMRKKANWVTQTKTLMKRSLLEAARNPVINRIRTVQKTVLGLMFGLIYMNLQLDQIGIQNVSGALFGFVTENTYPSLYGVLNVFPSEVFLVMREYQGGLYRADCYYIAKMIALIPGFIFEPFLFTTICYFMIGLRMTAAAYFLTLASTILTAQVASAAGMLFSAAFESFSMSVALLLPFDMTFFIAGGLLIQLNSMPVYLSWLKWVSWFRYSYESLLITQLHGIDFAALMGHDSDPDEGEALCLLWPMEAIERQKLNSNSNPTSKEPA</sequence>
<dbReference type="PROSITE" id="PS50893">
    <property type="entry name" value="ABC_TRANSPORTER_2"/>
    <property type="match status" value="1"/>
</dbReference>
<dbReference type="GO" id="GO:0140359">
    <property type="term" value="F:ABC-type transporter activity"/>
    <property type="evidence" value="ECO:0007669"/>
    <property type="project" value="InterPro"/>
</dbReference>
<evidence type="ECO:0000256" key="4">
    <source>
        <dbReference type="ARBA" id="ARBA00022692"/>
    </source>
</evidence>
<comment type="similarity">
    <text evidence="2">Belongs to the ABC transporter superfamily. ABCG family. Eye pigment precursor importer (TC 3.A.1.204) subfamily.</text>
</comment>
<evidence type="ECO:0000256" key="8">
    <source>
        <dbReference type="ARBA" id="ARBA00023136"/>
    </source>
</evidence>
<comment type="subcellular location">
    <subcellularLocation>
        <location evidence="1">Membrane</location>
        <topology evidence="1">Multi-pass membrane protein</topology>
    </subcellularLocation>
</comment>
<feature type="region of interest" description="Disordered" evidence="9">
    <location>
        <begin position="1"/>
        <end position="56"/>
    </location>
</feature>
<keyword evidence="8 10" id="KW-0472">Membrane</keyword>
<evidence type="ECO:0000256" key="7">
    <source>
        <dbReference type="ARBA" id="ARBA00022989"/>
    </source>
</evidence>
<dbReference type="PANTHER" id="PTHR48041:SF139">
    <property type="entry name" value="PROTEIN SCARLET"/>
    <property type="match status" value="1"/>
</dbReference>
<dbReference type="GO" id="GO:0005886">
    <property type="term" value="C:plasma membrane"/>
    <property type="evidence" value="ECO:0007669"/>
    <property type="project" value="TreeGrafter"/>
</dbReference>
<organism evidence="11">
    <name type="scientific">Cyprideis torosa</name>
    <dbReference type="NCBI Taxonomy" id="163714"/>
    <lineage>
        <taxon>Eukaryota</taxon>
        <taxon>Metazoa</taxon>
        <taxon>Ecdysozoa</taxon>
        <taxon>Arthropoda</taxon>
        <taxon>Crustacea</taxon>
        <taxon>Oligostraca</taxon>
        <taxon>Ostracoda</taxon>
        <taxon>Podocopa</taxon>
        <taxon>Podocopida</taxon>
        <taxon>Cytherocopina</taxon>
        <taxon>Cytheroidea</taxon>
        <taxon>Cytherideidae</taxon>
        <taxon>Cyprideis</taxon>
    </lineage>
</organism>
<evidence type="ECO:0000256" key="5">
    <source>
        <dbReference type="ARBA" id="ARBA00022741"/>
    </source>
</evidence>
<gene>
    <name evidence="11" type="ORF">CTOB1V02_LOCUS3901</name>
</gene>
<name>A0A7R8ZJD9_9CRUS</name>